<proteinExistence type="inferred from homology"/>
<evidence type="ECO:0000256" key="1">
    <source>
        <dbReference type="ARBA" id="ARBA00004141"/>
    </source>
</evidence>
<dbReference type="FunFam" id="3.30.200.20:FF:000178">
    <property type="entry name" value="serine/threonine-protein kinase PBS1-like"/>
    <property type="match status" value="1"/>
</dbReference>
<accession>A0A4D6NLE3</accession>
<feature type="domain" description="Protein kinase" evidence="19">
    <location>
        <begin position="915"/>
        <end position="1199"/>
    </location>
</feature>
<dbReference type="FunFam" id="3.30.70.100:FF:000022">
    <property type="entry name" value="Putative cadmium/zinc-transporting ATPase 3"/>
    <property type="match status" value="1"/>
</dbReference>
<protein>
    <submittedName>
        <fullName evidence="21">Cd2+/Zn2+-exporting ATPase</fullName>
    </submittedName>
</protein>
<evidence type="ECO:0000259" key="20">
    <source>
        <dbReference type="PROSITE" id="PS50846"/>
    </source>
</evidence>
<evidence type="ECO:0000256" key="6">
    <source>
        <dbReference type="ARBA" id="ARBA00022692"/>
    </source>
</evidence>
<dbReference type="PRINTS" id="PR00119">
    <property type="entry name" value="CATATPASE"/>
</dbReference>
<dbReference type="Proteomes" id="UP000501690">
    <property type="component" value="Linkage Group LG11"/>
</dbReference>
<dbReference type="GO" id="GO:0019829">
    <property type="term" value="F:ATPase-coupled monoatomic cation transmembrane transporter activity"/>
    <property type="evidence" value="ECO:0007669"/>
    <property type="project" value="InterPro"/>
</dbReference>
<dbReference type="SUPFAM" id="SSF56112">
    <property type="entry name" value="Protein kinase-like (PK-like)"/>
    <property type="match status" value="3"/>
</dbReference>
<keyword evidence="10" id="KW-0418">Kinase</keyword>
<dbReference type="CDD" id="cd02079">
    <property type="entry name" value="P-type_ATPase_HM"/>
    <property type="match status" value="1"/>
</dbReference>
<reference evidence="21 22" key="1">
    <citation type="submission" date="2019-04" db="EMBL/GenBank/DDBJ databases">
        <title>An improved genome assembly and genetic linkage map for asparagus bean, Vigna unguiculata ssp. sesquipedialis.</title>
        <authorList>
            <person name="Xia Q."/>
            <person name="Zhang R."/>
            <person name="Dong Y."/>
        </authorList>
    </citation>
    <scope>NUCLEOTIDE SEQUENCE [LARGE SCALE GENOMIC DNA]</scope>
    <source>
        <tissue evidence="21">Leaf</tissue>
    </source>
</reference>
<dbReference type="GO" id="GO:0016887">
    <property type="term" value="F:ATP hydrolysis activity"/>
    <property type="evidence" value="ECO:0007669"/>
    <property type="project" value="InterPro"/>
</dbReference>
<evidence type="ECO:0000256" key="4">
    <source>
        <dbReference type="ARBA" id="ARBA00022527"/>
    </source>
</evidence>
<evidence type="ECO:0000256" key="18">
    <source>
        <dbReference type="SAM" id="Phobius"/>
    </source>
</evidence>
<dbReference type="Pfam" id="PF00702">
    <property type="entry name" value="Hydrolase"/>
    <property type="match status" value="1"/>
</dbReference>
<dbReference type="InterPro" id="IPR036163">
    <property type="entry name" value="HMA_dom_sf"/>
</dbReference>
<keyword evidence="8" id="KW-0732">Signal</keyword>
<dbReference type="PROSITE" id="PS00154">
    <property type="entry name" value="ATPASE_E1_E2"/>
    <property type="match status" value="1"/>
</dbReference>
<organism evidence="21 22">
    <name type="scientific">Vigna unguiculata</name>
    <name type="common">Cowpea</name>
    <dbReference type="NCBI Taxonomy" id="3917"/>
    <lineage>
        <taxon>Eukaryota</taxon>
        <taxon>Viridiplantae</taxon>
        <taxon>Streptophyta</taxon>
        <taxon>Embryophyta</taxon>
        <taxon>Tracheophyta</taxon>
        <taxon>Spermatophyta</taxon>
        <taxon>Magnoliopsida</taxon>
        <taxon>eudicotyledons</taxon>
        <taxon>Gunneridae</taxon>
        <taxon>Pentapetalae</taxon>
        <taxon>rosids</taxon>
        <taxon>fabids</taxon>
        <taxon>Fabales</taxon>
        <taxon>Fabaceae</taxon>
        <taxon>Papilionoideae</taxon>
        <taxon>50 kb inversion clade</taxon>
        <taxon>NPAAA clade</taxon>
        <taxon>indigoferoid/millettioid clade</taxon>
        <taxon>Phaseoleae</taxon>
        <taxon>Vigna</taxon>
    </lineage>
</organism>
<evidence type="ECO:0000256" key="8">
    <source>
        <dbReference type="ARBA" id="ARBA00022729"/>
    </source>
</evidence>
<evidence type="ECO:0000313" key="22">
    <source>
        <dbReference type="Proteomes" id="UP000501690"/>
    </source>
</evidence>
<feature type="transmembrane region" description="Helical" evidence="18">
    <location>
        <begin position="338"/>
        <end position="362"/>
    </location>
</feature>
<feature type="domain" description="Protein kinase" evidence="19">
    <location>
        <begin position="1775"/>
        <end position="2056"/>
    </location>
</feature>
<feature type="domain" description="Protein kinase" evidence="19">
    <location>
        <begin position="1318"/>
        <end position="1610"/>
    </location>
</feature>
<evidence type="ECO:0000256" key="2">
    <source>
        <dbReference type="ARBA" id="ARBA00004479"/>
    </source>
</evidence>
<evidence type="ECO:0000256" key="16">
    <source>
        <dbReference type="PROSITE-ProRule" id="PRU10141"/>
    </source>
</evidence>
<evidence type="ECO:0000256" key="11">
    <source>
        <dbReference type="ARBA" id="ARBA00022840"/>
    </source>
</evidence>
<dbReference type="Gene3D" id="3.40.1110.10">
    <property type="entry name" value="Calcium-transporting ATPase, cytoplasmic domain N"/>
    <property type="match status" value="1"/>
</dbReference>
<gene>
    <name evidence="21" type="ORF">DEO72_LG11g412</name>
</gene>
<dbReference type="NCBIfam" id="TIGR01512">
    <property type="entry name" value="ATPase-IB2_Cd"/>
    <property type="match status" value="1"/>
</dbReference>
<dbReference type="SUPFAM" id="SSF56784">
    <property type="entry name" value="HAD-like"/>
    <property type="match status" value="1"/>
</dbReference>
<keyword evidence="5" id="KW-0808">Transferase</keyword>
<feature type="transmembrane region" description="Helical" evidence="18">
    <location>
        <begin position="307"/>
        <end position="326"/>
    </location>
</feature>
<dbReference type="NCBIfam" id="TIGR01525">
    <property type="entry name" value="ATPase-IB_hvy"/>
    <property type="match status" value="1"/>
</dbReference>
<dbReference type="Gene3D" id="3.30.70.100">
    <property type="match status" value="1"/>
</dbReference>
<feature type="binding site" evidence="16">
    <location>
        <position position="1803"/>
    </location>
    <ligand>
        <name>ATP</name>
        <dbReference type="ChEBI" id="CHEBI:30616"/>
    </ligand>
</feature>
<evidence type="ECO:0000313" key="21">
    <source>
        <dbReference type="EMBL" id="QCE13419.1"/>
    </source>
</evidence>
<dbReference type="InterPro" id="IPR017441">
    <property type="entry name" value="Protein_kinase_ATP_BS"/>
</dbReference>
<evidence type="ECO:0000256" key="13">
    <source>
        <dbReference type="ARBA" id="ARBA00022989"/>
    </source>
</evidence>
<dbReference type="InterPro" id="IPR000719">
    <property type="entry name" value="Prot_kinase_dom"/>
</dbReference>
<evidence type="ECO:0000256" key="5">
    <source>
        <dbReference type="ARBA" id="ARBA00022679"/>
    </source>
</evidence>
<evidence type="ECO:0000256" key="3">
    <source>
        <dbReference type="ARBA" id="ARBA00006024"/>
    </source>
</evidence>
<dbReference type="SFLD" id="SFLDG00002">
    <property type="entry name" value="C1.7:_P-type_atpase_like"/>
    <property type="match status" value="1"/>
</dbReference>
<dbReference type="InterPro" id="IPR006121">
    <property type="entry name" value="HMA_dom"/>
</dbReference>
<dbReference type="NCBIfam" id="TIGR01494">
    <property type="entry name" value="ATPase_P-type"/>
    <property type="match status" value="1"/>
</dbReference>
<keyword evidence="11 16" id="KW-0067">ATP-binding</keyword>
<comment type="subcellular location">
    <subcellularLocation>
        <location evidence="1">Membrane</location>
        <topology evidence="1">Multi-pass membrane protein</topology>
    </subcellularLocation>
    <subcellularLocation>
        <location evidence="2">Membrane</location>
        <topology evidence="2">Single-pass type I membrane protein</topology>
    </subcellularLocation>
</comment>
<comment type="similarity">
    <text evidence="3">Belongs to the cation transport ATPase (P-type) (TC 3.A.3) family. Type IB subfamily.</text>
</comment>
<dbReference type="SUPFAM" id="SSF81665">
    <property type="entry name" value="Calcium ATPase, transmembrane domain M"/>
    <property type="match status" value="1"/>
</dbReference>
<dbReference type="SMART" id="SM00220">
    <property type="entry name" value="S_TKc"/>
    <property type="match status" value="3"/>
</dbReference>
<feature type="transmembrane region" description="Helical" evidence="18">
    <location>
        <begin position="644"/>
        <end position="663"/>
    </location>
</feature>
<dbReference type="PROSITE" id="PS00108">
    <property type="entry name" value="PROTEIN_KINASE_ST"/>
    <property type="match status" value="3"/>
</dbReference>
<dbReference type="GO" id="GO:0005524">
    <property type="term" value="F:ATP binding"/>
    <property type="evidence" value="ECO:0007669"/>
    <property type="project" value="UniProtKB-UniRule"/>
</dbReference>
<evidence type="ECO:0000256" key="14">
    <source>
        <dbReference type="ARBA" id="ARBA00023136"/>
    </source>
</evidence>
<feature type="region of interest" description="Disordered" evidence="17">
    <location>
        <begin position="2067"/>
        <end position="2086"/>
    </location>
</feature>
<name>A0A4D6NLE3_VIGUN</name>
<dbReference type="Pfam" id="PF07714">
    <property type="entry name" value="PK_Tyr_Ser-Thr"/>
    <property type="match status" value="2"/>
</dbReference>
<keyword evidence="15" id="KW-0325">Glycoprotein</keyword>
<feature type="transmembrane region" description="Helical" evidence="18">
    <location>
        <begin position="1670"/>
        <end position="1694"/>
    </location>
</feature>
<evidence type="ECO:0000259" key="19">
    <source>
        <dbReference type="PROSITE" id="PS50011"/>
    </source>
</evidence>
<evidence type="ECO:0000256" key="9">
    <source>
        <dbReference type="ARBA" id="ARBA00022741"/>
    </source>
</evidence>
<keyword evidence="13 18" id="KW-1133">Transmembrane helix</keyword>
<dbReference type="Pfam" id="PF00122">
    <property type="entry name" value="E1-E2_ATPase"/>
    <property type="match status" value="1"/>
</dbReference>
<evidence type="ECO:0000256" key="12">
    <source>
        <dbReference type="ARBA" id="ARBA00022967"/>
    </source>
</evidence>
<dbReference type="PROSITE" id="PS01229">
    <property type="entry name" value="COF_2"/>
    <property type="match status" value="1"/>
</dbReference>
<dbReference type="InterPro" id="IPR044492">
    <property type="entry name" value="P_typ_ATPase_HD_dom"/>
</dbReference>
<dbReference type="FunFam" id="2.70.150.10:FF:000002">
    <property type="entry name" value="Copper-transporting ATPase 1, putative"/>
    <property type="match status" value="1"/>
</dbReference>
<keyword evidence="12" id="KW-1278">Translocase</keyword>
<feature type="transmembrane region" description="Helical" evidence="18">
    <location>
        <begin position="1247"/>
        <end position="1275"/>
    </location>
</feature>
<dbReference type="SUPFAM" id="SSF81653">
    <property type="entry name" value="Calcium ATPase, transduction domain A"/>
    <property type="match status" value="1"/>
</dbReference>
<evidence type="ECO:0000256" key="17">
    <source>
        <dbReference type="SAM" id="MobiDB-lite"/>
    </source>
</evidence>
<dbReference type="InterPro" id="IPR011009">
    <property type="entry name" value="Kinase-like_dom_sf"/>
</dbReference>
<dbReference type="Gene3D" id="2.70.150.10">
    <property type="entry name" value="Calcium-transporting ATPase, cytoplasmic transduction domain A"/>
    <property type="match status" value="1"/>
</dbReference>
<dbReference type="InterPro" id="IPR008271">
    <property type="entry name" value="Ser/Thr_kinase_AS"/>
</dbReference>
<dbReference type="PROSITE" id="PS50011">
    <property type="entry name" value="PROTEIN_KINASE_DOM"/>
    <property type="match status" value="3"/>
</dbReference>
<dbReference type="PANTHER" id="PTHR27009">
    <property type="entry name" value="RUST RESISTANCE KINASE LR10-RELATED"/>
    <property type="match status" value="1"/>
</dbReference>
<dbReference type="SUPFAM" id="SSF55008">
    <property type="entry name" value="HMA, heavy metal-associated domain"/>
    <property type="match status" value="1"/>
</dbReference>
<dbReference type="Gene3D" id="1.10.510.10">
    <property type="entry name" value="Transferase(Phosphotransferase) domain 1"/>
    <property type="match status" value="3"/>
</dbReference>
<dbReference type="InterPro" id="IPR001245">
    <property type="entry name" value="Ser-Thr/Tyr_kinase_cat_dom"/>
</dbReference>
<feature type="domain" description="HMA" evidence="20">
    <location>
        <begin position="6"/>
        <end position="72"/>
    </location>
</feature>
<dbReference type="InterPro" id="IPR001757">
    <property type="entry name" value="P_typ_ATPase"/>
</dbReference>
<dbReference type="GO" id="GO:0046872">
    <property type="term" value="F:metal ion binding"/>
    <property type="evidence" value="ECO:0007669"/>
    <property type="project" value="UniProtKB-KW"/>
</dbReference>
<dbReference type="InterPro" id="IPR059000">
    <property type="entry name" value="ATPase_P-type_domA"/>
</dbReference>
<dbReference type="GO" id="GO:0016020">
    <property type="term" value="C:membrane"/>
    <property type="evidence" value="ECO:0007669"/>
    <property type="project" value="UniProtKB-SubCell"/>
</dbReference>
<dbReference type="Gene3D" id="3.40.50.1000">
    <property type="entry name" value="HAD superfamily/HAD-like"/>
    <property type="match status" value="1"/>
</dbReference>
<dbReference type="PROSITE" id="PS50846">
    <property type="entry name" value="HMA_2"/>
    <property type="match status" value="1"/>
</dbReference>
<dbReference type="GO" id="GO:0004674">
    <property type="term" value="F:protein serine/threonine kinase activity"/>
    <property type="evidence" value="ECO:0007669"/>
    <property type="project" value="UniProtKB-KW"/>
</dbReference>
<dbReference type="InterPro" id="IPR036412">
    <property type="entry name" value="HAD-like_sf"/>
</dbReference>
<dbReference type="SFLD" id="SFLDS00003">
    <property type="entry name" value="Haloacid_Dehalogenase"/>
    <property type="match status" value="1"/>
</dbReference>
<dbReference type="InterPro" id="IPR045874">
    <property type="entry name" value="LRK10/LRL21-25-like"/>
</dbReference>
<dbReference type="CDD" id="cd00371">
    <property type="entry name" value="HMA"/>
    <property type="match status" value="1"/>
</dbReference>
<keyword evidence="6 18" id="KW-0812">Transmembrane</keyword>
<evidence type="ECO:0000256" key="7">
    <source>
        <dbReference type="ARBA" id="ARBA00022723"/>
    </source>
</evidence>
<dbReference type="InterPro" id="IPR027256">
    <property type="entry name" value="P-typ_ATPase_IB"/>
</dbReference>
<dbReference type="InterPro" id="IPR008250">
    <property type="entry name" value="ATPase_P-typ_transduc_dom_A_sf"/>
</dbReference>
<feature type="transmembrane region" description="Helical" evidence="18">
    <location>
        <begin position="88"/>
        <end position="105"/>
    </location>
</feature>
<dbReference type="InterPro" id="IPR018303">
    <property type="entry name" value="ATPase_P-typ_P_site"/>
</dbReference>
<feature type="binding site" evidence="16">
    <location>
        <position position="943"/>
    </location>
    <ligand>
        <name>ATP</name>
        <dbReference type="ChEBI" id="CHEBI:30616"/>
    </ligand>
</feature>
<evidence type="ECO:0000256" key="10">
    <source>
        <dbReference type="ARBA" id="ARBA00022777"/>
    </source>
</evidence>
<keyword evidence="4" id="KW-0723">Serine/threonine-protein kinase</keyword>
<dbReference type="FunFam" id="3.40.1110.10:FF:000043">
    <property type="entry name" value="Putative cadmium/zinc-transporting ATPase 3"/>
    <property type="match status" value="1"/>
</dbReference>
<sequence length="2107" mass="234803">MAENIKRSSFEVLGMCCATEAALVERIVKPLHGVKHVTVIVPTRTVTVVHDVLFISDSQIADALNAARLEASLRLQGETDNEKKWPDLTTMVCGLFLALSFLKYIYHPLEWLALVSVVIGFPKVLLRAIASIKALTLNINILVLLAVCSTAALQDFWEAGVIIFLFSIAQWLETRATHKAKVAMSSLTSMAPQKAVIAETGERVDVNDVNINTILAVKSGDAIPLDGIVVEGKCEVDEKMLTGESLPVIKEFDSVVWAGTINVNGYISVKTTVLAKDTVVARMSKLVEEASSRKSRTQRFIDNFAKYYIPAVVLISASIAVVPAALEVPDIKPWFHLAIVVLLSACPCALILSTPVAIFCALTKAATNGLLLKGGDYIETFSGIKTVAFDKTGTITRGEFTVTDFSLVDDISIETLLYWVSSIESKSSHPMAAALVEYGMSNSVKPIPENVENFENFAGEGVFGTIDGKDIYIGNRRIGARADSERVDCHLQSQSHEISTQKRYCGPTLVGVFSLVDTCRSGALEAIEELNLLGVRSVMLTGDSTQAAMYVQSQLNHALDIVHAELLPAEKAVIIENLKKEGLTAMIGDGINDAPALATADIGISMGISGSALANETGNAILMSNDIQKIPETIRLARKTTRKLIENVIISVGFKSAILALAIAGYPIVWLAVLTDVGTCLLVILNSMLILQEKPKYARKSASSKYGTFSEDLTMTLLDNESSSIKKQGLLTGEKCGKGCCKNDTYQVETTSKNESSGLLKLSKRNQSGNSVSIEVHIVKPCNGCLRKVKTFDDSACRTNNGSGCCQEQSKTEKCVTGSDAREDASIASLESDCLKDKSEDILELSETEAIPNVCFWVLHVCLKRNQVNGGSGLFKQTGTPDKQFMTLTMDKFLNDMEREKPIRFTDQQLRIATDNYSYHLGSGGFGSVYKGSFSNGTLIAVKVLLGSSDKRVDEQFMAEVGTIGKVHHFNLVRLYGFCFERHLRALVYEYMVNGPLEKYLFHESTTLSFEKLHEIAIGTARGIAYLHEECQQRIIHYDIKPGNILLDRNFCPKVADFGLAKLCNRDHTHITMTGGRGTPGYAAPELWLPFPVTHKCDVYSFGMLLFEIIGRRKNHNINLPESQVWFPMLVWEKFAAEEVEELISSCGVEDKDREIAERIVKVALSCVQYRPEARPIMSVVVKMLEGSVEVLKPQNPFQYLMGWVPPSPHTDTNVSSDSSALVSKSVPVLPTHGMTHEIELAVTYSILIYCPMSTVLIIIGGGVSFVIFCIFIWLRPIFDVRQKDSQFMTLTVNKFLNEMEKEKVMRVTEEHLRIATDNYSYLMGSGGFEKVYKGIFSDGTIVAVKVLHANSKDRIQEQIMAEVGTIGKVHHFNLVRLYGFCLEKNFTALVYEYMVNGSLDKFLFNPENAIAFEKLYDIAIGTAKGISYLHEECQQRIIHYDIKPGNILLDRNFNAKVADFGLAKLCNRENTHITLTKGRGTPGYAAPELWLPNFPVTQKCDVYSFGMLLFEILGRRRNFEIDLAESQEWFPMWIWKKFEAEEAEELMVACGIDDQNKETAERMVKVALSCVQYKHESRPVRSVVVKMLEGSVEIPKPQNPFPHLIHEILPLPESSGNTYTSTVQGSSGMRINMSFRFSSPPVQFYDFQTHPQDDFQTQAQNEFDHFMEWTIIASIASGVVGLVAIIAIVYAIIQCLKKAGEAIPAYAQLPSTENNNHKTSNSFPSTREVEVVITPASTVQNSKTEFATMERFLSNINKEKPIRFSPEELDIVTWNYSTILGSGAFGVVYKGKLCNGDDVAVKVINSLDMGMEEQIKAEIGTLGRTYHVNLVRLYGFCFHRDKRALVYEYVENGSLDKHLFGSQNQDIELRKLLEIAIGTAKGIAYLHEECQKRIIHYDIKPENVLLDMNLEAKVADFGLAKLCSRENNVSVNTHFRGTRGYAAPEMWKLSPVTHKCDVYSFGILLFEMVGRRRHFDDSYRESQQWFPQWTWDMFENNELSVMLSLCGIEEKEKEKGERMLKVALWCVQYSPDERPFMSTVVKMLEGEIEISPPPFPFQNLVSVKPNLTQKESSSEDSDATQSWETTSYPEYASKIKRNAFEIEELA</sequence>
<keyword evidence="7" id="KW-0479">Metal-binding</keyword>
<keyword evidence="9 16" id="KW-0547">Nucleotide-binding</keyword>
<keyword evidence="22" id="KW-1185">Reference proteome</keyword>
<keyword evidence="14 18" id="KW-0472">Membrane</keyword>
<dbReference type="Pfam" id="PF00069">
    <property type="entry name" value="Pkinase"/>
    <property type="match status" value="1"/>
</dbReference>
<evidence type="ECO:0000256" key="15">
    <source>
        <dbReference type="ARBA" id="ARBA00023180"/>
    </source>
</evidence>
<dbReference type="InterPro" id="IPR023214">
    <property type="entry name" value="HAD_sf"/>
</dbReference>
<dbReference type="InterPro" id="IPR023298">
    <property type="entry name" value="ATPase_P-typ_TM_dom_sf"/>
</dbReference>
<dbReference type="InterPro" id="IPR023299">
    <property type="entry name" value="ATPase_P-typ_cyto_dom_N"/>
</dbReference>
<dbReference type="EMBL" id="CP039355">
    <property type="protein sequence ID" value="QCE13419.1"/>
    <property type="molecule type" value="Genomic_DNA"/>
</dbReference>
<dbReference type="SFLD" id="SFLDF00027">
    <property type="entry name" value="p-type_atpase"/>
    <property type="match status" value="1"/>
</dbReference>
<dbReference type="Gene3D" id="3.30.200.20">
    <property type="entry name" value="Phosphorylase Kinase, domain 1"/>
    <property type="match status" value="3"/>
</dbReference>
<dbReference type="PROSITE" id="PS00107">
    <property type="entry name" value="PROTEIN_KINASE_ATP"/>
    <property type="match status" value="2"/>
</dbReference>
<dbReference type="FunFam" id="1.10.510.10:FF:000537">
    <property type="entry name" value="Putative receptor-like protein kinase"/>
    <property type="match status" value="3"/>
</dbReference>